<gene>
    <name evidence="13" type="ORF">OUZ56_001470</name>
</gene>
<feature type="domain" description="DTW" evidence="12">
    <location>
        <begin position="79"/>
        <end position="271"/>
    </location>
</feature>
<keyword evidence="6" id="KW-0539">Nucleus</keyword>
<dbReference type="Pfam" id="PF03942">
    <property type="entry name" value="DTW"/>
    <property type="match status" value="1"/>
</dbReference>
<dbReference type="SMART" id="SM01144">
    <property type="entry name" value="DTW"/>
    <property type="match status" value="1"/>
</dbReference>
<protein>
    <recommendedName>
        <fullName evidence="9">tRNA-uridine aminocarboxypropyltransferase 1</fullName>
        <ecNumber evidence="2">2.5.1.25</ecNumber>
    </recommendedName>
    <alternativeName>
        <fullName evidence="10">DTW domain-containing protein 1</fullName>
    </alternativeName>
</protein>
<comment type="caution">
    <text evidence="13">The sequence shown here is derived from an EMBL/GenBank/DDBJ whole genome shotgun (WGS) entry which is preliminary data.</text>
</comment>
<evidence type="ECO:0000256" key="6">
    <source>
        <dbReference type="ARBA" id="ARBA00023242"/>
    </source>
</evidence>
<keyword evidence="5" id="KW-0819">tRNA processing</keyword>
<dbReference type="EMBL" id="JAOYFB010000036">
    <property type="protein sequence ID" value="KAK4019450.1"/>
    <property type="molecule type" value="Genomic_DNA"/>
</dbReference>
<accession>A0ABR0A3B8</accession>
<comment type="catalytic activity">
    <reaction evidence="11">
        <text>a uridine in tRNA + S-adenosyl-L-methionine = a 3-[(3S)-3-amino-3-carboxypropyl]uridine in tRNA + S-methyl-5'-thioadenosine + H(+)</text>
        <dbReference type="Rhea" id="RHEA:62432"/>
        <dbReference type="Rhea" id="RHEA-COMP:13339"/>
        <dbReference type="Rhea" id="RHEA-COMP:16092"/>
        <dbReference type="ChEBI" id="CHEBI:15378"/>
        <dbReference type="ChEBI" id="CHEBI:17509"/>
        <dbReference type="ChEBI" id="CHEBI:59789"/>
        <dbReference type="ChEBI" id="CHEBI:65315"/>
        <dbReference type="ChEBI" id="CHEBI:82930"/>
        <dbReference type="EC" id="2.5.1.25"/>
    </reaction>
</comment>
<dbReference type="Proteomes" id="UP001234178">
    <property type="component" value="Unassembled WGS sequence"/>
</dbReference>
<sequence>METRSTEPTHGRSDIAEVYRNKHTGRKFKNPRTAHRSIFSTSMARCDSQEPFSGLKISSTTFLDEIERRGNCENCGKSRKFFCYTCHIPLPEIKELIPYIPSLPCHIDVIKHPNEHDGKSTSIHAAVVSPHMVKIYTFPNFPDYSMEDGVVLVYPCEGAVPMTTMVASRASEIKKMIFIDSTWAQSKQIYKDPRLKALPCVILRTRKSLFWRYQLGKPDSYLATIEAIYDAVVNLEERRRGNDEASSYDGSYDNLLFFFRYFYEKMNDLYFNKSPTA</sequence>
<dbReference type="EC" id="2.5.1.25" evidence="2"/>
<evidence type="ECO:0000256" key="9">
    <source>
        <dbReference type="ARBA" id="ARBA00039242"/>
    </source>
</evidence>
<evidence type="ECO:0000259" key="12">
    <source>
        <dbReference type="SMART" id="SM01144"/>
    </source>
</evidence>
<evidence type="ECO:0000256" key="11">
    <source>
        <dbReference type="ARBA" id="ARBA00048718"/>
    </source>
</evidence>
<dbReference type="PANTHER" id="PTHR15627">
    <property type="entry name" value="NATURAL KILLER CELL-SPECIFIC ANTIGEN KLIP1"/>
    <property type="match status" value="1"/>
</dbReference>
<evidence type="ECO:0000256" key="2">
    <source>
        <dbReference type="ARBA" id="ARBA00012386"/>
    </source>
</evidence>
<comment type="function">
    <text evidence="7">Catalyzes the formation of 3-(3-amino-3-carboxypropyl)uridine (acp3U) at position 20 in the D-loop of several cytoplasmic tRNAs (acp3U(20)).</text>
</comment>
<evidence type="ECO:0000313" key="13">
    <source>
        <dbReference type="EMBL" id="KAK4019450.1"/>
    </source>
</evidence>
<evidence type="ECO:0000256" key="3">
    <source>
        <dbReference type="ARBA" id="ARBA00022679"/>
    </source>
</evidence>
<evidence type="ECO:0000256" key="10">
    <source>
        <dbReference type="ARBA" id="ARBA00042508"/>
    </source>
</evidence>
<comment type="subcellular location">
    <subcellularLocation>
        <location evidence="1">Nucleus</location>
    </subcellularLocation>
</comment>
<dbReference type="InterPro" id="IPR005636">
    <property type="entry name" value="DTW"/>
</dbReference>
<proteinExistence type="inferred from homology"/>
<dbReference type="InterPro" id="IPR051521">
    <property type="entry name" value="tRNA_Mod/Golgi_Maint"/>
</dbReference>
<evidence type="ECO:0000256" key="7">
    <source>
        <dbReference type="ARBA" id="ARBA00037050"/>
    </source>
</evidence>
<evidence type="ECO:0000256" key="8">
    <source>
        <dbReference type="ARBA" id="ARBA00038290"/>
    </source>
</evidence>
<comment type="similarity">
    <text evidence="8">Belongs to the TDD superfamily. DTWD1 family.</text>
</comment>
<dbReference type="PANTHER" id="PTHR15627:SF8">
    <property type="entry name" value="TRNA-URIDINE AMINOCARBOXYPROPYLTRANSFERASE 1"/>
    <property type="match status" value="1"/>
</dbReference>
<evidence type="ECO:0000256" key="5">
    <source>
        <dbReference type="ARBA" id="ARBA00022694"/>
    </source>
</evidence>
<organism evidence="13 14">
    <name type="scientific">Daphnia magna</name>
    <dbReference type="NCBI Taxonomy" id="35525"/>
    <lineage>
        <taxon>Eukaryota</taxon>
        <taxon>Metazoa</taxon>
        <taxon>Ecdysozoa</taxon>
        <taxon>Arthropoda</taxon>
        <taxon>Crustacea</taxon>
        <taxon>Branchiopoda</taxon>
        <taxon>Diplostraca</taxon>
        <taxon>Cladocera</taxon>
        <taxon>Anomopoda</taxon>
        <taxon>Daphniidae</taxon>
        <taxon>Daphnia</taxon>
    </lineage>
</organism>
<reference evidence="13 14" key="1">
    <citation type="journal article" date="2023" name="Nucleic Acids Res.">
        <title>The hologenome of Daphnia magna reveals possible DNA methylation and microbiome-mediated evolution of the host genome.</title>
        <authorList>
            <person name="Chaturvedi A."/>
            <person name="Li X."/>
            <person name="Dhandapani V."/>
            <person name="Marshall H."/>
            <person name="Kissane S."/>
            <person name="Cuenca-Cambronero M."/>
            <person name="Asole G."/>
            <person name="Calvet F."/>
            <person name="Ruiz-Romero M."/>
            <person name="Marangio P."/>
            <person name="Guigo R."/>
            <person name="Rago D."/>
            <person name="Mirbahai L."/>
            <person name="Eastwood N."/>
            <person name="Colbourne J.K."/>
            <person name="Zhou J."/>
            <person name="Mallon E."/>
            <person name="Orsini L."/>
        </authorList>
    </citation>
    <scope>NUCLEOTIDE SEQUENCE [LARGE SCALE GENOMIC DNA]</scope>
    <source>
        <strain evidence="13">LRV0_1</strain>
    </source>
</reference>
<keyword evidence="3" id="KW-0808">Transferase</keyword>
<evidence type="ECO:0000256" key="4">
    <source>
        <dbReference type="ARBA" id="ARBA00022691"/>
    </source>
</evidence>
<keyword evidence="4" id="KW-0949">S-adenosyl-L-methionine</keyword>
<evidence type="ECO:0000256" key="1">
    <source>
        <dbReference type="ARBA" id="ARBA00004123"/>
    </source>
</evidence>
<name>A0ABR0A3B8_9CRUS</name>
<keyword evidence="14" id="KW-1185">Reference proteome</keyword>
<evidence type="ECO:0000313" key="14">
    <source>
        <dbReference type="Proteomes" id="UP001234178"/>
    </source>
</evidence>